<keyword evidence="4" id="KW-1185">Reference proteome</keyword>
<keyword evidence="2" id="KW-0732">Signal</keyword>
<protein>
    <recommendedName>
        <fullName evidence="5">LPXTG cell wall anchor domain-containing protein</fullName>
    </recommendedName>
</protein>
<evidence type="ECO:0000313" key="3">
    <source>
        <dbReference type="EMBL" id="MCP2346279.1"/>
    </source>
</evidence>
<accession>A0ABT1JZS5</accession>
<dbReference type="Gene3D" id="2.60.120.260">
    <property type="entry name" value="Galactose-binding domain-like"/>
    <property type="match status" value="1"/>
</dbReference>
<evidence type="ECO:0000256" key="2">
    <source>
        <dbReference type="SAM" id="SignalP"/>
    </source>
</evidence>
<evidence type="ECO:0000256" key="1">
    <source>
        <dbReference type="SAM" id="MobiDB-lite"/>
    </source>
</evidence>
<name>A0ABT1JZS5_9ACTN</name>
<evidence type="ECO:0008006" key="5">
    <source>
        <dbReference type="Google" id="ProtNLM"/>
    </source>
</evidence>
<dbReference type="Proteomes" id="UP001320766">
    <property type="component" value="Unassembled WGS sequence"/>
</dbReference>
<dbReference type="RefSeq" id="WP_253768474.1">
    <property type="nucleotide sequence ID" value="NZ_BAAAVE010000009.1"/>
</dbReference>
<comment type="caution">
    <text evidence="3">The sequence shown here is derived from an EMBL/GenBank/DDBJ whole genome shotgun (WGS) entry which is preliminary data.</text>
</comment>
<dbReference type="EMBL" id="JAMZEC010000001">
    <property type="protein sequence ID" value="MCP2346279.1"/>
    <property type="molecule type" value="Genomic_DNA"/>
</dbReference>
<gene>
    <name evidence="3" type="ORF">HD595_002401</name>
</gene>
<reference evidence="3 4" key="1">
    <citation type="submission" date="2022-06" db="EMBL/GenBank/DDBJ databases">
        <title>Sequencing the genomes of 1000 actinobacteria strains.</title>
        <authorList>
            <person name="Klenk H.-P."/>
        </authorList>
    </citation>
    <scope>NUCLEOTIDE SEQUENCE [LARGE SCALE GENOMIC DNA]</scope>
    <source>
        <strain evidence="3 4">DSM 44170</strain>
    </source>
</reference>
<feature type="chain" id="PRO_5046310229" description="LPXTG cell wall anchor domain-containing protein" evidence="2">
    <location>
        <begin position="23"/>
        <end position="457"/>
    </location>
</feature>
<feature type="region of interest" description="Disordered" evidence="1">
    <location>
        <begin position="317"/>
        <end position="366"/>
    </location>
</feature>
<proteinExistence type="predicted"/>
<evidence type="ECO:0000313" key="4">
    <source>
        <dbReference type="Proteomes" id="UP001320766"/>
    </source>
</evidence>
<feature type="signal peptide" evidence="2">
    <location>
        <begin position="1"/>
        <end position="22"/>
    </location>
</feature>
<sequence length="457" mass="47258">MNRWRKALIGATVGMAASAAFVAASHPGQAEASLVATYLCTGGVAGAGVKVEARVTPRIAAGGMLDVGWALSYLEENRKFGSPGFFAKGSTLNLEGVVSITGAWNGQLLPSGFKDQPELMPGSFLDLPEGLSDAGSIQRPGKIRVKPGALTVRFKPAKGEVMVNDSNKAIKYDGPWWSHGTAEEFGDHLYDVSETGQQGASAELTFTGTQVAYIGRRERDLGPVQVFLDGRAVTDPLVEPGKDTNGTPMTGTKSKEVLWASPVLTYGEHTIKIVNKEAKKAYLDAFRVTTGDSEVPPPYNEAHCTIVGDPGAIDLVVPGATPTSPTPTTPTPTVTTPTPTNTGGTPTSTATTPNPHNSSPYSHTPGASHVSVVTGGVRTATATATVTPTRSPKATTTRYVKAQVAKTPKGGVDTGEAPEPASSSYGLIAGGSLLLMGSATGGLLLRRRQAAHAGGGR</sequence>
<organism evidence="3 4">
    <name type="scientific">Nonomuraea roseoviolacea subsp. carminata</name>
    <dbReference type="NCBI Taxonomy" id="160689"/>
    <lineage>
        <taxon>Bacteria</taxon>
        <taxon>Bacillati</taxon>
        <taxon>Actinomycetota</taxon>
        <taxon>Actinomycetes</taxon>
        <taxon>Streptosporangiales</taxon>
        <taxon>Streptosporangiaceae</taxon>
        <taxon>Nonomuraea</taxon>
    </lineage>
</organism>
<feature type="compositionally biased region" description="Low complexity" evidence="1">
    <location>
        <begin position="331"/>
        <end position="355"/>
    </location>
</feature>